<evidence type="ECO:0000256" key="1">
    <source>
        <dbReference type="SAM" id="Phobius"/>
    </source>
</evidence>
<dbReference type="Proteomes" id="UP000176504">
    <property type="component" value="Unassembled WGS sequence"/>
</dbReference>
<keyword evidence="1" id="KW-1133">Transmembrane helix</keyword>
<name>A0A1F4VCP0_UNCKA</name>
<dbReference type="EMBL" id="MEVI01000003">
    <property type="protein sequence ID" value="OGC54887.1"/>
    <property type="molecule type" value="Genomic_DNA"/>
</dbReference>
<organism evidence="2 3">
    <name type="scientific">candidate division WWE3 bacterium RIFCSPLOWO2_01_FULL_41_18</name>
    <dbReference type="NCBI Taxonomy" id="1802625"/>
    <lineage>
        <taxon>Bacteria</taxon>
        <taxon>Katanobacteria</taxon>
    </lineage>
</organism>
<keyword evidence="1" id="KW-0812">Transmembrane</keyword>
<dbReference type="AlphaFoldDB" id="A0A1F4VCP0"/>
<comment type="caution">
    <text evidence="2">The sequence shown here is derived from an EMBL/GenBank/DDBJ whole genome shotgun (WGS) entry which is preliminary data.</text>
</comment>
<proteinExistence type="predicted"/>
<keyword evidence="1" id="KW-0472">Membrane</keyword>
<evidence type="ECO:0000313" key="2">
    <source>
        <dbReference type="EMBL" id="OGC54887.1"/>
    </source>
</evidence>
<evidence type="ECO:0000313" key="3">
    <source>
        <dbReference type="Proteomes" id="UP000176504"/>
    </source>
</evidence>
<gene>
    <name evidence="2" type="ORF">A3A78_02795</name>
</gene>
<accession>A0A1F4VCP0</accession>
<sequence>MRTKVIVLALFITIVVLGIFIIWQLKLRNDILTKYSLACGGDWSYMNKCPIGSYCRDLGYGKLAGGVCTTYLDSLFTR</sequence>
<reference evidence="2 3" key="1">
    <citation type="journal article" date="2016" name="Nat. Commun.">
        <title>Thousands of microbial genomes shed light on interconnected biogeochemical processes in an aquifer system.</title>
        <authorList>
            <person name="Anantharaman K."/>
            <person name="Brown C.T."/>
            <person name="Hug L.A."/>
            <person name="Sharon I."/>
            <person name="Castelle C.J."/>
            <person name="Probst A.J."/>
            <person name="Thomas B.C."/>
            <person name="Singh A."/>
            <person name="Wilkins M.J."/>
            <person name="Karaoz U."/>
            <person name="Brodie E.L."/>
            <person name="Williams K.H."/>
            <person name="Hubbard S.S."/>
            <person name="Banfield J.F."/>
        </authorList>
    </citation>
    <scope>NUCLEOTIDE SEQUENCE [LARGE SCALE GENOMIC DNA]</scope>
</reference>
<protein>
    <submittedName>
        <fullName evidence="2">Uncharacterized protein</fullName>
    </submittedName>
</protein>
<feature type="transmembrane region" description="Helical" evidence="1">
    <location>
        <begin position="6"/>
        <end position="25"/>
    </location>
</feature>